<accession>I7LT87</accession>
<feature type="signal peptide" evidence="3">
    <location>
        <begin position="1"/>
        <end position="19"/>
    </location>
</feature>
<keyword evidence="2" id="KW-0472">Membrane</keyword>
<reference evidence="5" key="1">
    <citation type="journal article" date="2006" name="PLoS Biol.">
        <title>Macronuclear genome sequence of the ciliate Tetrahymena thermophila, a model eukaryote.</title>
        <authorList>
            <person name="Eisen J.A."/>
            <person name="Coyne R.S."/>
            <person name="Wu M."/>
            <person name="Wu D."/>
            <person name="Thiagarajan M."/>
            <person name="Wortman J.R."/>
            <person name="Badger J.H."/>
            <person name="Ren Q."/>
            <person name="Amedeo P."/>
            <person name="Jones K.M."/>
            <person name="Tallon L.J."/>
            <person name="Delcher A.L."/>
            <person name="Salzberg S.L."/>
            <person name="Silva J.C."/>
            <person name="Haas B.J."/>
            <person name="Majoros W.H."/>
            <person name="Farzad M."/>
            <person name="Carlton J.M."/>
            <person name="Smith R.K. Jr."/>
            <person name="Garg J."/>
            <person name="Pearlman R.E."/>
            <person name="Karrer K.M."/>
            <person name="Sun L."/>
            <person name="Manning G."/>
            <person name="Elde N.C."/>
            <person name="Turkewitz A.P."/>
            <person name="Asai D.J."/>
            <person name="Wilkes D.E."/>
            <person name="Wang Y."/>
            <person name="Cai H."/>
            <person name="Collins K."/>
            <person name="Stewart B.A."/>
            <person name="Lee S.R."/>
            <person name="Wilamowska K."/>
            <person name="Weinberg Z."/>
            <person name="Ruzzo W.L."/>
            <person name="Wloga D."/>
            <person name="Gaertig J."/>
            <person name="Frankel J."/>
            <person name="Tsao C.-C."/>
            <person name="Gorovsky M.A."/>
            <person name="Keeling P.J."/>
            <person name="Waller R.F."/>
            <person name="Patron N.J."/>
            <person name="Cherry J.M."/>
            <person name="Stover N.A."/>
            <person name="Krieger C.J."/>
            <person name="del Toro C."/>
            <person name="Ryder H.F."/>
            <person name="Williamson S.C."/>
            <person name="Barbeau R.A."/>
            <person name="Hamilton E.P."/>
            <person name="Orias E."/>
        </authorList>
    </citation>
    <scope>NUCLEOTIDE SEQUENCE [LARGE SCALE GENOMIC DNA]</scope>
    <source>
        <strain evidence="5">SB210</strain>
    </source>
</reference>
<gene>
    <name evidence="4" type="ORF">TTHERM_00599830</name>
</gene>
<dbReference type="STRING" id="312017.I7LT87"/>
<dbReference type="eggNOG" id="ENOG502RT3F">
    <property type="taxonomic scope" value="Eukaryota"/>
</dbReference>
<feature type="transmembrane region" description="Helical" evidence="2">
    <location>
        <begin position="1529"/>
        <end position="1547"/>
    </location>
</feature>
<name>I7LT87_TETTS</name>
<feature type="transmembrane region" description="Helical" evidence="2">
    <location>
        <begin position="789"/>
        <end position="809"/>
    </location>
</feature>
<organism evidence="4 5">
    <name type="scientific">Tetrahymena thermophila (strain SB210)</name>
    <dbReference type="NCBI Taxonomy" id="312017"/>
    <lineage>
        <taxon>Eukaryota</taxon>
        <taxon>Sar</taxon>
        <taxon>Alveolata</taxon>
        <taxon>Ciliophora</taxon>
        <taxon>Intramacronucleata</taxon>
        <taxon>Oligohymenophorea</taxon>
        <taxon>Hymenostomatida</taxon>
        <taxon>Tetrahymenina</taxon>
        <taxon>Tetrahymenidae</taxon>
        <taxon>Tetrahymena</taxon>
    </lineage>
</organism>
<dbReference type="GeneID" id="7844799"/>
<keyword evidence="2" id="KW-0812">Transmembrane</keyword>
<keyword evidence="3" id="KW-0732">Signal</keyword>
<evidence type="ECO:0000313" key="4">
    <source>
        <dbReference type="EMBL" id="EAR84795.3"/>
    </source>
</evidence>
<feature type="transmembrane region" description="Helical" evidence="2">
    <location>
        <begin position="1598"/>
        <end position="1620"/>
    </location>
</feature>
<dbReference type="KEGG" id="tet:TTHERM_00599830"/>
<keyword evidence="5" id="KW-1185">Reference proteome</keyword>
<dbReference type="InParanoid" id="I7LT87"/>
<proteinExistence type="predicted"/>
<dbReference type="Gene3D" id="2.10.50.10">
    <property type="entry name" value="Tumor Necrosis Factor Receptor, subunit A, domain 2"/>
    <property type="match status" value="1"/>
</dbReference>
<dbReference type="RefSeq" id="XP_001032458.3">
    <property type="nucleotide sequence ID" value="XM_001032458.3"/>
</dbReference>
<dbReference type="Proteomes" id="UP000009168">
    <property type="component" value="Unassembled WGS sequence"/>
</dbReference>
<evidence type="ECO:0000313" key="5">
    <source>
        <dbReference type="Proteomes" id="UP000009168"/>
    </source>
</evidence>
<feature type="coiled-coil region" evidence="1">
    <location>
        <begin position="1371"/>
        <end position="1407"/>
    </location>
</feature>
<evidence type="ECO:0000256" key="2">
    <source>
        <dbReference type="SAM" id="Phobius"/>
    </source>
</evidence>
<keyword evidence="1" id="KW-0175">Coiled coil</keyword>
<keyword evidence="2" id="KW-1133">Transmembrane helix</keyword>
<dbReference type="PANTHER" id="PTHR31513:SF2">
    <property type="entry name" value="MRAZ"/>
    <property type="match status" value="1"/>
</dbReference>
<evidence type="ECO:0000256" key="1">
    <source>
        <dbReference type="SAM" id="Coils"/>
    </source>
</evidence>
<dbReference type="EMBL" id="GG662620">
    <property type="protein sequence ID" value="EAR84795.3"/>
    <property type="molecule type" value="Genomic_DNA"/>
</dbReference>
<evidence type="ECO:0000256" key="3">
    <source>
        <dbReference type="SAM" id="SignalP"/>
    </source>
</evidence>
<feature type="transmembrane region" description="Helical" evidence="2">
    <location>
        <begin position="958"/>
        <end position="975"/>
    </location>
</feature>
<sequence>MRHTRLLIFLICFIEYILAFKDLRDLELDNQIFHSLENSQQQNDGITNKKKFDFIYFNDQFKNHTYNQEDILLQKPKEMLTESITCNVQTTPIKEIVCDQNSCTSKNDKLIQVDISQLKIFSVCLTSQQSVIDLSNIQFIISLTQETTIILQANTVKLFNFNINTNSIQQINLNIVSYDQMILNNFQVASLTKINLVSNNEIKLDNITIYSQKVSIASGSDFIQSSSALIGILNSFDLVSGNDIILNKFWLGSLVLPIKRQSDQQQNENSFINIISTNIIKFTNKSEIGVKNTIINLQANQIIISESEIETQSELTIKALDLVDINQSVINSKFAYIYNSMLTQTSSNNSILINSTEINTSGRMCKTSCGNQQNFKLNQLNNQCKLQEYFPYISLLRDSANGQFQVSYTLHTYGLIQYQDLIQIMKKNYTAIIFSLGTLEIKDKSTIIASNLGIYATQITLEKKSVLSSQQMGCQGTKGLGGGIIDIVMRINLKCGGPGGSHGSPGGSPISEQDEYNQLCSQIGSQSIYGNKNDPIFEGSGGGGYVVPPISNDFKSNDGEHLSYTEQYAGSGGGVIYIEAFNITLDGVVDASGGQPKEEYSYLGSGSGGSIQIHTQWMVGSGSVKANGGDRNQQGGEGGGGRIKINMTNWYQMSNTQIKDMSNQNNVQIHVRQGLPKQDQKAVLDKNYFYQNGSFIATPCQPGYQPKYGYFVCEQCPYGFYKNSFNLEQCRPCLNSENSRFDFQVDAIQTSSSCQYTCQKGYQNKMVNHIKACITNGELFVDSLGGSSIIFFVVLLILSILLNLVVICVTKRLNMQKKMQKSIISSNQVDKSKVRLTIEDLPFHFQRFYIEGENTHNKPWVVNDQVKSDIIQIILSGYRSIEQSDLDQLGLLRQNHQEGKNSNDSGFVTYYDYSNNYSYDIELSHDYQQNSAHNTCQKTQKFTSIWDQIKKAFSYSKWEKFILTVLKYLYPYGYYIQGDVYKKQKWKKMKKIMKKFQSDLKLKNSSIRVKFSCTSCYCQAYFDIVDYTKTELQWDIESKMPLCLLLQGKGSFMSPFYLNNRDPLFVLLITYLKSKIDLNYLKCGEMNSHNNTDKNNIFKEWEFNTEQQDIQNKIQSQDQLNDQVEETDQLDNEQIIRRKRKISQIASSLLSRTSTLIKNRQMSKFGSFEMVDVDKDHAECDLSKSEESEQTFCQYNLEEEEDLSYQLILLVECFFNKLNTYSRTICYSLEFSEFRRRFMRFMKFISDHQDIFEIFDMYIQVNIHKIQKEEPKQENDKLEEKKIFFNNFQVFEEEYSSVIILPQKIIPGSVGEKQLETLLQKTYERKRQYNDFEYKISLIFSKEKIYEFNKQYVQKMPTINKQLQWICQSKKNQVKILIQHAEQENQFQELNQNQDKTKKNIDSSQSKMEETFDSNYEVYELKGLPDEVVVVDYRKTPQFERASSSSKNNSYCSKYNRGSTFGKSFNGSDSQAQNAKHNEQRFFLNQSVKEEIEEENKDEKENMEQYNGELNLESGVEQNNGFKQNIKKIINKIILLFSLFKASVLTYRIVEYKILNNNFFLRTILCLFILSKLTFFWFVHIRPFGSIISGDTTVYDNIVITIQASVYPLSSILSAFYQIVWILKQDQNSGKLCMILNTMEIFALIIVIPLQIPQVLLHYAIYQNFILNLAYLFSNLIQGYLGSIYLLQNQEKQIQLCDGY</sequence>
<feature type="transmembrane region" description="Helical" evidence="2">
    <location>
        <begin position="1559"/>
        <end position="1578"/>
    </location>
</feature>
<dbReference type="PANTHER" id="PTHR31513">
    <property type="entry name" value="EPHRIN TYPE-B RECEPTOR"/>
    <property type="match status" value="1"/>
</dbReference>
<keyword evidence="4" id="KW-0808">Transferase</keyword>
<feature type="chain" id="PRO_5003712152" evidence="3">
    <location>
        <begin position="20"/>
        <end position="1700"/>
    </location>
</feature>
<feature type="transmembrane region" description="Helical" evidence="2">
    <location>
        <begin position="1632"/>
        <end position="1653"/>
    </location>
</feature>
<protein>
    <submittedName>
        <fullName evidence="4">Kinase domain protein</fullName>
    </submittedName>
</protein>
<keyword evidence="4" id="KW-0418">Kinase</keyword>
<feature type="transmembrane region" description="Helical" evidence="2">
    <location>
        <begin position="1665"/>
        <end position="1687"/>
    </location>
</feature>
<dbReference type="GO" id="GO:0016301">
    <property type="term" value="F:kinase activity"/>
    <property type="evidence" value="ECO:0007669"/>
    <property type="project" value="UniProtKB-KW"/>
</dbReference>